<gene>
    <name evidence="1" type="ORF">Ga0061079_10942</name>
</gene>
<evidence type="ECO:0000313" key="1">
    <source>
        <dbReference type="EMBL" id="CVK16652.1"/>
    </source>
</evidence>
<organism evidence="1 2">
    <name type="scientific">Apibacter mensalis</name>
    <dbReference type="NCBI Taxonomy" id="1586267"/>
    <lineage>
        <taxon>Bacteria</taxon>
        <taxon>Pseudomonadati</taxon>
        <taxon>Bacteroidota</taxon>
        <taxon>Flavobacteriia</taxon>
        <taxon>Flavobacteriales</taxon>
        <taxon>Weeksellaceae</taxon>
        <taxon>Apibacter</taxon>
    </lineage>
</organism>
<accession>A0A0X3AQK8</accession>
<dbReference type="EMBL" id="FCOR01000009">
    <property type="protein sequence ID" value="CVK16652.1"/>
    <property type="molecule type" value="Genomic_DNA"/>
</dbReference>
<dbReference type="STRING" id="1586267.GCA_001418685_01515"/>
<proteinExistence type="predicted"/>
<protein>
    <recommendedName>
        <fullName evidence="3">Glycosyltransferase family 1 protein</fullName>
    </recommendedName>
</protein>
<dbReference type="RefSeq" id="WP_055425839.1">
    <property type="nucleotide sequence ID" value="NZ_FCOR01000009.1"/>
</dbReference>
<dbReference type="OrthoDB" id="6400528at2"/>
<name>A0A0X3AQK8_9FLAO</name>
<dbReference type="Proteomes" id="UP000182761">
    <property type="component" value="Unassembled WGS sequence"/>
</dbReference>
<dbReference type="AlphaFoldDB" id="A0A0X3AQK8"/>
<evidence type="ECO:0008006" key="3">
    <source>
        <dbReference type="Google" id="ProtNLM"/>
    </source>
</evidence>
<reference evidence="1 2" key="1">
    <citation type="submission" date="2016-01" db="EMBL/GenBank/DDBJ databases">
        <authorList>
            <person name="McClelland M."/>
            <person name="Jain A."/>
            <person name="Saraogi P."/>
            <person name="Mendelson R."/>
            <person name="Westerman R."/>
            <person name="SanMiguel P."/>
            <person name="Csonka L."/>
        </authorList>
    </citation>
    <scope>NUCLEOTIDE SEQUENCE [LARGE SCALE GENOMIC DNA]</scope>
    <source>
        <strain evidence="1 2">R-53146</strain>
    </source>
</reference>
<sequence length="334" mass="39680">MIITYLLRIYIICPANISTGGPEALHQLSHKLRTICKLDARMYYVHKQPNLNPKPEIYNIYETSEITTIEDSPNNVIIIPESLTNYIFKFKESKKIVWWLSVDFYSICMKNRHRGLKFYYSKYFKGKREDQEYHFENIPNVYHWAQSYRSYLYLVKNHIPENKISYVCDYVNPIFLEKSNQITDSNKKEDTIVYNPKKNNKKLISIIKNNSKFNWIAIKNMTPDQVVETMKKAKIYVDFGYNPGRDKMLRESSIMKCVIISGMGGSSKYQQDLNIPKEYKFNFTNNELPKIIDKIEHSITDYDNAILNFSNYRNEILNEESKFENQLQLFFEVN</sequence>
<keyword evidence="2" id="KW-1185">Reference proteome</keyword>
<evidence type="ECO:0000313" key="2">
    <source>
        <dbReference type="Proteomes" id="UP000182761"/>
    </source>
</evidence>